<protein>
    <submittedName>
        <fullName evidence="3">DHC_N2 domain-containing protein</fullName>
    </submittedName>
</protein>
<name>A0A183JQ02_9TREM</name>
<dbReference type="AlphaFoldDB" id="A0A183JQ02"/>
<sequence>IKSTNITKSLTKLIICKLLNYISQNTSTYNHSITSLQETITLLHNSDNLLINELNISWISINNSGNSIAFTIEILYNGELCKLLWLNSMDSLTKMQLDKVNDKVMERTINGIMNKENLLKKWFPDPNIYIYHIDEDKLKCFNFFETLTNSIDDIPRTSKYSLNILYVYL</sequence>
<evidence type="ECO:0000313" key="1">
    <source>
        <dbReference type="EMBL" id="VDO90944.1"/>
    </source>
</evidence>
<dbReference type="Proteomes" id="UP000279833">
    <property type="component" value="Unassembled WGS sequence"/>
</dbReference>
<dbReference type="STRING" id="6186.A0A183JQ02"/>
<reference evidence="3" key="1">
    <citation type="submission" date="2016-06" db="UniProtKB">
        <authorList>
            <consortium name="WormBaseParasite"/>
        </authorList>
    </citation>
    <scope>IDENTIFICATION</scope>
</reference>
<dbReference type="EMBL" id="UZAK01006795">
    <property type="protein sequence ID" value="VDO90944.1"/>
    <property type="molecule type" value="Genomic_DNA"/>
</dbReference>
<evidence type="ECO:0000313" key="3">
    <source>
        <dbReference type="WBParaSite" id="SCUD_0000478901-mRNA-1"/>
    </source>
</evidence>
<evidence type="ECO:0000313" key="2">
    <source>
        <dbReference type="Proteomes" id="UP000279833"/>
    </source>
</evidence>
<dbReference type="WBParaSite" id="SCUD_0000478901-mRNA-1">
    <property type="protein sequence ID" value="SCUD_0000478901-mRNA-1"/>
    <property type="gene ID" value="SCUD_0000478901"/>
</dbReference>
<accession>A0A183JQ02</accession>
<proteinExistence type="predicted"/>
<gene>
    <name evidence="1" type="ORF">SCUD_LOCUS4789</name>
</gene>
<keyword evidence="2" id="KW-1185">Reference proteome</keyword>
<organism evidence="3">
    <name type="scientific">Schistosoma curassoni</name>
    <dbReference type="NCBI Taxonomy" id="6186"/>
    <lineage>
        <taxon>Eukaryota</taxon>
        <taxon>Metazoa</taxon>
        <taxon>Spiralia</taxon>
        <taxon>Lophotrochozoa</taxon>
        <taxon>Platyhelminthes</taxon>
        <taxon>Trematoda</taxon>
        <taxon>Digenea</taxon>
        <taxon>Strigeidida</taxon>
        <taxon>Schistosomatoidea</taxon>
        <taxon>Schistosomatidae</taxon>
        <taxon>Schistosoma</taxon>
    </lineage>
</organism>
<reference evidence="1 2" key="2">
    <citation type="submission" date="2018-11" db="EMBL/GenBank/DDBJ databases">
        <authorList>
            <consortium name="Pathogen Informatics"/>
        </authorList>
    </citation>
    <scope>NUCLEOTIDE SEQUENCE [LARGE SCALE GENOMIC DNA]</scope>
    <source>
        <strain evidence="1">Dakar</strain>
        <strain evidence="2">Dakar, Senegal</strain>
    </source>
</reference>